<evidence type="ECO:0000313" key="3">
    <source>
        <dbReference type="Proteomes" id="UP000094849"/>
    </source>
</evidence>
<evidence type="ECO:0000256" key="1">
    <source>
        <dbReference type="SAM" id="SignalP"/>
    </source>
</evidence>
<feature type="chain" id="PRO_5009118987" description="Toluene tolerance protein" evidence="1">
    <location>
        <begin position="32"/>
        <end position="216"/>
    </location>
</feature>
<dbReference type="InterPro" id="IPR042245">
    <property type="entry name" value="Tgt2/MlaC_sf"/>
</dbReference>
<keyword evidence="1" id="KW-0732">Signal</keyword>
<reference evidence="2 3" key="1">
    <citation type="submission" date="2016-03" db="EMBL/GenBank/DDBJ databases">
        <title>Chemosynthetic sulphur-oxidizing symbionts of marine invertebrate animals are capable of nitrogen fixation.</title>
        <authorList>
            <person name="Petersen J.M."/>
            <person name="Kemper A."/>
            <person name="Gruber-Vodicka H."/>
            <person name="Cardini U."/>
            <person name="Geest Mvander."/>
            <person name="Kleiner M."/>
            <person name="Bulgheresi S."/>
            <person name="Fussmann M."/>
            <person name="Herbold C."/>
            <person name="Seah B.K.B."/>
            <person name="Antony C.Paul."/>
            <person name="Liu D."/>
            <person name="Belitz A."/>
            <person name="Weber M."/>
        </authorList>
    </citation>
    <scope>NUCLEOTIDE SEQUENCE [LARGE SCALE GENOMIC DNA]</scope>
    <source>
        <strain evidence="2">G_D</strain>
    </source>
</reference>
<accession>A0A1E2UMB1</accession>
<gene>
    <name evidence="2" type="ORF">A3196_03000</name>
</gene>
<dbReference type="Pfam" id="PF05494">
    <property type="entry name" value="MlaC"/>
    <property type="match status" value="1"/>
</dbReference>
<dbReference type="STRING" id="1818881.A3196_03000"/>
<keyword evidence="3" id="KW-1185">Reference proteome</keyword>
<evidence type="ECO:0008006" key="4">
    <source>
        <dbReference type="Google" id="ProtNLM"/>
    </source>
</evidence>
<evidence type="ECO:0000313" key="2">
    <source>
        <dbReference type="EMBL" id="ODB95809.1"/>
    </source>
</evidence>
<sequence>MISNYHRRMIMKRTLICLTAFGLLLSSGVQAMPGYGHSPAYRGGAATMQQEVGPGMILREGVTKLLKFMRQSDQQNPQKIAAFLETEIAPYFDFDYMADWAAGPMKRYMTEQQKAELGQQVKELLLGTLAKRLGDYNNQDVRFYRPRSSGRNEVKVRVGILQAGGYPANIDFRFYRSESGWKVFDVAANGNSALAYYRQHFSSKMRSQSPNRGYRR</sequence>
<dbReference type="PANTHER" id="PTHR36573:SF1">
    <property type="entry name" value="INTERMEMBRANE PHOSPHOLIPID TRANSPORT SYSTEM BINDING PROTEIN MLAC"/>
    <property type="match status" value="1"/>
</dbReference>
<dbReference type="PANTHER" id="PTHR36573">
    <property type="entry name" value="INTERMEMBRANE PHOSPHOLIPID TRANSPORT SYSTEM BINDING PROTEIN MLAC"/>
    <property type="match status" value="1"/>
</dbReference>
<feature type="signal peptide" evidence="1">
    <location>
        <begin position="1"/>
        <end position="31"/>
    </location>
</feature>
<comment type="caution">
    <text evidence="2">The sequence shown here is derived from an EMBL/GenBank/DDBJ whole genome shotgun (WGS) entry which is preliminary data.</text>
</comment>
<protein>
    <recommendedName>
        <fullName evidence="4">Toluene tolerance protein</fullName>
    </recommendedName>
</protein>
<proteinExistence type="predicted"/>
<dbReference type="Gene3D" id="3.10.450.710">
    <property type="entry name" value="Tgt2/MlaC"/>
    <property type="match status" value="1"/>
</dbReference>
<dbReference type="AlphaFoldDB" id="A0A1E2UMB1"/>
<dbReference type="InterPro" id="IPR008869">
    <property type="entry name" value="MlaC/ttg2D"/>
</dbReference>
<dbReference type="EMBL" id="LVJZ01000003">
    <property type="protein sequence ID" value="ODB95809.1"/>
    <property type="molecule type" value="Genomic_DNA"/>
</dbReference>
<dbReference type="OrthoDB" id="9787053at2"/>
<dbReference type="Proteomes" id="UP000094849">
    <property type="component" value="Unassembled WGS sequence"/>
</dbReference>
<organism evidence="2 3">
    <name type="scientific">Candidatus Thiodiazotropha endoloripes</name>
    <dbReference type="NCBI Taxonomy" id="1818881"/>
    <lineage>
        <taxon>Bacteria</taxon>
        <taxon>Pseudomonadati</taxon>
        <taxon>Pseudomonadota</taxon>
        <taxon>Gammaproteobacteria</taxon>
        <taxon>Chromatiales</taxon>
        <taxon>Sedimenticolaceae</taxon>
        <taxon>Candidatus Thiodiazotropha</taxon>
    </lineage>
</organism>
<name>A0A1E2UMB1_9GAMM</name>